<comment type="caution">
    <text evidence="3">The sequence shown here is derived from an EMBL/GenBank/DDBJ whole genome shotgun (WGS) entry which is preliminary data.</text>
</comment>
<gene>
    <name evidence="3" type="ORF">LKE05_10515</name>
</gene>
<protein>
    <submittedName>
        <fullName evidence="3">SseB family protein</fullName>
    </submittedName>
</protein>
<feature type="compositionally biased region" description="Basic and acidic residues" evidence="1">
    <location>
        <begin position="24"/>
        <end position="54"/>
    </location>
</feature>
<dbReference type="EMBL" id="JAJEQM010000015">
    <property type="protein sequence ID" value="MCC2211218.1"/>
    <property type="molecule type" value="Genomic_DNA"/>
</dbReference>
<dbReference type="AlphaFoldDB" id="A0AAE3E085"/>
<evidence type="ECO:0000259" key="2">
    <source>
        <dbReference type="Pfam" id="PF07179"/>
    </source>
</evidence>
<evidence type="ECO:0000313" key="4">
    <source>
        <dbReference type="Proteomes" id="UP001198242"/>
    </source>
</evidence>
<keyword evidence="4" id="KW-1185">Reference proteome</keyword>
<evidence type="ECO:0000313" key="3">
    <source>
        <dbReference type="EMBL" id="MCC2211218.1"/>
    </source>
</evidence>
<feature type="compositionally biased region" description="Basic and acidic residues" evidence="1">
    <location>
        <begin position="8"/>
        <end position="17"/>
    </location>
</feature>
<dbReference type="RefSeq" id="WP_308456832.1">
    <property type="nucleotide sequence ID" value="NZ_JAJEQM010000015.1"/>
</dbReference>
<proteinExistence type="predicted"/>
<accession>A0AAE3E085</accession>
<dbReference type="Proteomes" id="UP001198242">
    <property type="component" value="Unassembled WGS sequence"/>
</dbReference>
<reference evidence="3 4" key="1">
    <citation type="submission" date="2021-10" db="EMBL/GenBank/DDBJ databases">
        <title>Anaerobic single-cell dispensing facilitates the cultivation of human gut bacteria.</title>
        <authorList>
            <person name="Afrizal A."/>
        </authorList>
    </citation>
    <scope>NUCLEOTIDE SEQUENCE [LARGE SCALE GENOMIC DNA]</scope>
    <source>
        <strain evidence="3 4">CLA-AA-H232</strain>
    </source>
</reference>
<evidence type="ECO:0000256" key="1">
    <source>
        <dbReference type="SAM" id="MobiDB-lite"/>
    </source>
</evidence>
<dbReference type="Pfam" id="PF07179">
    <property type="entry name" value="SseB"/>
    <property type="match status" value="1"/>
</dbReference>
<feature type="region of interest" description="Disordered" evidence="1">
    <location>
        <begin position="1"/>
        <end position="54"/>
    </location>
</feature>
<feature type="domain" description="SseB protein N-terminal" evidence="2">
    <location>
        <begin position="67"/>
        <end position="180"/>
    </location>
</feature>
<dbReference type="InterPro" id="IPR009839">
    <property type="entry name" value="SseB_N"/>
</dbReference>
<organism evidence="3 4">
    <name type="scientific">Hominilimicola fabiformis</name>
    <dbReference type="NCBI Taxonomy" id="2885356"/>
    <lineage>
        <taxon>Bacteria</taxon>
        <taxon>Bacillati</taxon>
        <taxon>Bacillota</taxon>
        <taxon>Clostridia</taxon>
        <taxon>Eubacteriales</taxon>
        <taxon>Oscillospiraceae</taxon>
        <taxon>Hominilimicola</taxon>
    </lineage>
</organism>
<sequence>MAIFKKNKKEETKKVSTQEDNELKDEISKAYDEIMSGNKEEKAEEQPQQEPKDDIAFENEVFKSKVKAFKQERNQQNLIAVLKMLSGRKFLLPSVCNVEDPFEKLENGNVRLKEGTVFNPAFLTSTDKKVFLPIFTDEESMVQKSPSGVLLKLNFEQCVTVVYDEKNPVEAVVINPFTENMIIGIDLLKMVFKEKKKEEKQD</sequence>
<name>A0AAE3E085_9FIRM</name>